<comment type="caution">
    <text evidence="1">The sequence shown here is derived from an EMBL/GenBank/DDBJ whole genome shotgun (WGS) entry which is preliminary data.</text>
</comment>
<dbReference type="Proteomes" id="UP001175000">
    <property type="component" value="Unassembled WGS sequence"/>
</dbReference>
<proteinExistence type="predicted"/>
<name>A0AA40C369_9PEZI</name>
<dbReference type="PANTHER" id="PTHR37490">
    <property type="entry name" value="EXPRESSED PROTEIN"/>
    <property type="match status" value="1"/>
</dbReference>
<accession>A0AA40C369</accession>
<organism evidence="1 2">
    <name type="scientific">Immersiella caudata</name>
    <dbReference type="NCBI Taxonomy" id="314043"/>
    <lineage>
        <taxon>Eukaryota</taxon>
        <taxon>Fungi</taxon>
        <taxon>Dikarya</taxon>
        <taxon>Ascomycota</taxon>
        <taxon>Pezizomycotina</taxon>
        <taxon>Sordariomycetes</taxon>
        <taxon>Sordariomycetidae</taxon>
        <taxon>Sordariales</taxon>
        <taxon>Lasiosphaeriaceae</taxon>
        <taxon>Immersiella</taxon>
    </lineage>
</organism>
<gene>
    <name evidence="1" type="ORF">B0T14DRAFT_516867</name>
</gene>
<dbReference type="EMBL" id="JAULSU010000003">
    <property type="protein sequence ID" value="KAK0623676.1"/>
    <property type="molecule type" value="Genomic_DNA"/>
</dbReference>
<dbReference type="Pfam" id="PF11913">
    <property type="entry name" value="DUF3431"/>
    <property type="match status" value="1"/>
</dbReference>
<keyword evidence="2" id="KW-1185">Reference proteome</keyword>
<sequence length="329" mass="37321">MSVMRRGFRMAGLPVVALGVCAWLLLIVRFKESRPRSPERPAQPPADAQSAVEVVVASTQHENTSWVEQHLPDWSHSVYFVDDLSARLTVPQNKGREAMVYLTHIINRYDSLAPITVFVHAARFAWHNDDPDYDALATFRNLQLDYVRSSGYVNLRCVWVLGCPGEIRPELDALDGSYADAIRDPLRRPALTANRVYKQAFQELMPGAQLPSMVGVACCSQFAVSLETIRLRPRGDYLRWREWLLGTELTDDLSGRVLEYMWHIIFGKSEVFCPNSGDCYCKVYGLCNLRCDANKCEDRYILPKVATLPHGWPTIGWKGEDRNFSGLPL</sequence>
<reference evidence="1" key="1">
    <citation type="submission" date="2023-06" db="EMBL/GenBank/DDBJ databases">
        <title>Genome-scale phylogeny and comparative genomics of the fungal order Sordariales.</title>
        <authorList>
            <consortium name="Lawrence Berkeley National Laboratory"/>
            <person name="Hensen N."/>
            <person name="Bonometti L."/>
            <person name="Westerberg I."/>
            <person name="Brannstrom I.O."/>
            <person name="Guillou S."/>
            <person name="Cros-Aarteil S."/>
            <person name="Calhoun S."/>
            <person name="Haridas S."/>
            <person name="Kuo A."/>
            <person name="Mondo S."/>
            <person name="Pangilinan J."/>
            <person name="Riley R."/>
            <person name="Labutti K."/>
            <person name="Andreopoulos B."/>
            <person name="Lipzen A."/>
            <person name="Chen C."/>
            <person name="Yanf M."/>
            <person name="Daum C."/>
            <person name="Ng V."/>
            <person name="Clum A."/>
            <person name="Steindorff A."/>
            <person name="Ohm R."/>
            <person name="Martin F."/>
            <person name="Silar P."/>
            <person name="Natvig D."/>
            <person name="Lalanne C."/>
            <person name="Gautier V."/>
            <person name="Ament-Velasquez S.L."/>
            <person name="Kruys A."/>
            <person name="Hutchinson M.I."/>
            <person name="Powell A.J."/>
            <person name="Barry K."/>
            <person name="Miller A.N."/>
            <person name="Grigoriev I.V."/>
            <person name="Debuchy R."/>
            <person name="Gladieux P."/>
            <person name="Thoren M.H."/>
            <person name="Johannesson H."/>
        </authorList>
    </citation>
    <scope>NUCLEOTIDE SEQUENCE</scope>
    <source>
        <strain evidence="1">CBS 606.72</strain>
    </source>
</reference>
<evidence type="ECO:0000313" key="2">
    <source>
        <dbReference type="Proteomes" id="UP001175000"/>
    </source>
</evidence>
<protein>
    <submittedName>
        <fullName evidence="1">Uncharacterized protein</fullName>
    </submittedName>
</protein>
<dbReference type="InterPro" id="IPR021838">
    <property type="entry name" value="DUF3431"/>
</dbReference>
<evidence type="ECO:0000313" key="1">
    <source>
        <dbReference type="EMBL" id="KAK0623676.1"/>
    </source>
</evidence>
<dbReference type="PANTHER" id="PTHR37490:SF3">
    <property type="entry name" value="DUF3431 DOMAIN CONTAINING PROTEIN"/>
    <property type="match status" value="1"/>
</dbReference>
<dbReference type="AlphaFoldDB" id="A0AA40C369"/>